<dbReference type="EMBL" id="CP004181">
    <property type="protein sequence ID" value="AHH04382.1"/>
    <property type="molecule type" value="Genomic_DNA"/>
</dbReference>
<dbReference type="HOGENOM" id="CLU_3196811_0_0_12"/>
<accession>W5SBS2</accession>
<organism evidence="1">
    <name type="scientific">Borrelia nietonii YOR</name>
    <dbReference type="NCBI Taxonomy" id="1293576"/>
    <lineage>
        <taxon>Bacteria</taxon>
        <taxon>Pseudomonadati</taxon>
        <taxon>Spirochaetota</taxon>
        <taxon>Spirochaetia</taxon>
        <taxon>Spirochaetales</taxon>
        <taxon>Borreliaceae</taxon>
        <taxon>Borrelia</taxon>
        <taxon>Borrelia nietonii</taxon>
    </lineage>
</organism>
<geneLocation type="plasmid" evidence="1">
    <name>unnamed</name>
</geneLocation>
<protein>
    <submittedName>
        <fullName evidence="1">Variable outer membrane protein</fullName>
    </submittedName>
</protein>
<proteinExistence type="predicted"/>
<reference evidence="1" key="1">
    <citation type="submission" date="2013-02" db="EMBL/GenBank/DDBJ databases">
        <title>Comparative genomics of Borrelia species.</title>
        <authorList>
            <person name="Schwan T.G."/>
            <person name="Raffel S.J."/>
            <person name="Porcella S.F."/>
        </authorList>
    </citation>
    <scope>NUCLEOTIDE SEQUENCE</scope>
    <source>
        <strain evidence="1">YOR</strain>
        <plasmid evidence="1">unnamed</plasmid>
    </source>
</reference>
<name>W5SBS2_9SPIR</name>
<dbReference type="AlphaFoldDB" id="W5SBS2"/>
<evidence type="ECO:0000313" key="1">
    <source>
        <dbReference type="EMBL" id="AHH04382.1"/>
    </source>
</evidence>
<gene>
    <name evidence="1" type="ORF">BHY_1432</name>
</gene>
<keyword evidence="1" id="KW-0614">Plasmid</keyword>
<dbReference type="RefSeq" id="WP_155265631.1">
    <property type="nucleotide sequence ID" value="NZ_CP004181.1"/>
</dbReference>
<sequence length="45" mass="4887">MKADAGANAHYILLLTGTYSVAETIEINSAKLKIKESINLLILKI</sequence>